<comment type="similarity">
    <text evidence="5">Belongs to the 4-toluene sulfonate uptake permease (TSUP) (TC 2.A.102) family.</text>
</comment>
<feature type="transmembrane region" description="Helical" evidence="5">
    <location>
        <begin position="179"/>
        <end position="200"/>
    </location>
</feature>
<keyword evidence="4 5" id="KW-0472">Membrane</keyword>
<feature type="transmembrane region" description="Helical" evidence="5">
    <location>
        <begin position="48"/>
        <end position="66"/>
    </location>
</feature>
<evidence type="ECO:0000256" key="5">
    <source>
        <dbReference type="RuleBase" id="RU363041"/>
    </source>
</evidence>
<comment type="subcellular location">
    <subcellularLocation>
        <location evidence="5">Cell membrane</location>
        <topology evidence="5">Multi-pass membrane protein</topology>
    </subcellularLocation>
    <subcellularLocation>
        <location evidence="1">Membrane</location>
        <topology evidence="1">Multi-pass membrane protein</topology>
    </subcellularLocation>
</comment>
<feature type="transmembrane region" description="Helical" evidence="5">
    <location>
        <begin position="142"/>
        <end position="167"/>
    </location>
</feature>
<evidence type="ECO:0000313" key="7">
    <source>
        <dbReference type="Proteomes" id="UP000271003"/>
    </source>
</evidence>
<feature type="transmembrane region" description="Helical" evidence="5">
    <location>
        <begin position="212"/>
        <end position="231"/>
    </location>
</feature>
<name>A0A2Z6I869_9BURK</name>
<reference evidence="6 7" key="1">
    <citation type="journal article" date="2018" name="Int. J. Syst. Evol. Microbiol.">
        <title>Mesosutterella multiformis gen. nov., sp. nov., a member of the family Sutterellaceae and Sutterella megalosphaeroides sp. nov., isolated from human faeces.</title>
        <authorList>
            <person name="Sakamoto M."/>
            <person name="Ikeyama N."/>
            <person name="Kunihiro T."/>
            <person name="Iino T."/>
            <person name="Yuki M."/>
            <person name="Ohkuma M."/>
        </authorList>
    </citation>
    <scope>NUCLEOTIDE SEQUENCE [LARGE SCALE GENOMIC DNA]</scope>
    <source>
        <strain evidence="6 7">6FBBBH3</strain>
    </source>
</reference>
<keyword evidence="7" id="KW-1185">Reference proteome</keyword>
<evidence type="ECO:0000256" key="2">
    <source>
        <dbReference type="ARBA" id="ARBA00022692"/>
    </source>
</evidence>
<accession>A0A2Z6I869</accession>
<gene>
    <name evidence="6" type="ORF">SUTMEG_04750</name>
</gene>
<organism evidence="6 7">
    <name type="scientific">Sutterella megalosphaeroides</name>
    <dbReference type="NCBI Taxonomy" id="2494234"/>
    <lineage>
        <taxon>Bacteria</taxon>
        <taxon>Pseudomonadati</taxon>
        <taxon>Pseudomonadota</taxon>
        <taxon>Betaproteobacteria</taxon>
        <taxon>Burkholderiales</taxon>
        <taxon>Sutterellaceae</taxon>
        <taxon>Sutterella</taxon>
    </lineage>
</organism>
<dbReference type="InterPro" id="IPR002781">
    <property type="entry name" value="TM_pro_TauE-like"/>
</dbReference>
<sequence>MDLTIIIELALLGACTGFLAGLLGIGGGMVLTPFFTMLLGTAGVPQEHVVHAAIATSMGTILFTSLSSVRAHASRGAVLWNVVAAVAPGILCGAVIGAQISGALSTFWVALIFAAFVYFSATKMFLGGKPAPTRHLPGAPGMFGAGSVIGVISSLVGAGGGFISVPFMTYCNVKMHNAIGTSAALGFPIAFAGTIGYIWSGWGIETLPQWPMMLGFIHLPALFSVAVMSVLTAPLGAKVAHSIDTKPLKRIFATLLYVLATYMLWKAISAF</sequence>
<dbReference type="AlphaFoldDB" id="A0A2Z6I869"/>
<dbReference type="Pfam" id="PF01925">
    <property type="entry name" value="TauE"/>
    <property type="match status" value="1"/>
</dbReference>
<keyword evidence="5" id="KW-1003">Cell membrane</keyword>
<dbReference type="PANTHER" id="PTHR43483">
    <property type="entry name" value="MEMBRANE TRANSPORTER PROTEIN HI_0806-RELATED"/>
    <property type="match status" value="1"/>
</dbReference>
<dbReference type="GO" id="GO:0005886">
    <property type="term" value="C:plasma membrane"/>
    <property type="evidence" value="ECO:0007669"/>
    <property type="project" value="UniProtKB-SubCell"/>
</dbReference>
<proteinExistence type="inferred from homology"/>
<dbReference type="KEGG" id="sutt:SUTMEG_04750"/>
<keyword evidence="2 5" id="KW-0812">Transmembrane</keyword>
<feature type="transmembrane region" description="Helical" evidence="5">
    <location>
        <begin position="9"/>
        <end position="36"/>
    </location>
</feature>
<evidence type="ECO:0000256" key="4">
    <source>
        <dbReference type="ARBA" id="ARBA00023136"/>
    </source>
</evidence>
<evidence type="ECO:0000256" key="1">
    <source>
        <dbReference type="ARBA" id="ARBA00004141"/>
    </source>
</evidence>
<evidence type="ECO:0000256" key="3">
    <source>
        <dbReference type="ARBA" id="ARBA00022989"/>
    </source>
</evidence>
<dbReference type="RefSeq" id="WP_120176279.1">
    <property type="nucleotide sequence ID" value="NZ_AP018786.1"/>
</dbReference>
<feature type="transmembrane region" description="Helical" evidence="5">
    <location>
        <begin position="78"/>
        <end position="96"/>
    </location>
</feature>
<dbReference type="EMBL" id="AP018786">
    <property type="protein sequence ID" value="BBF22584.1"/>
    <property type="molecule type" value="Genomic_DNA"/>
</dbReference>
<evidence type="ECO:0000313" key="6">
    <source>
        <dbReference type="EMBL" id="BBF22584.1"/>
    </source>
</evidence>
<dbReference type="PANTHER" id="PTHR43483:SF3">
    <property type="entry name" value="MEMBRANE TRANSPORTER PROTEIN HI_0806-RELATED"/>
    <property type="match status" value="1"/>
</dbReference>
<feature type="transmembrane region" description="Helical" evidence="5">
    <location>
        <begin position="102"/>
        <end position="121"/>
    </location>
</feature>
<dbReference type="OrthoDB" id="457670at2"/>
<dbReference type="Proteomes" id="UP000271003">
    <property type="component" value="Chromosome"/>
</dbReference>
<feature type="transmembrane region" description="Helical" evidence="5">
    <location>
        <begin position="251"/>
        <end position="268"/>
    </location>
</feature>
<keyword evidence="3 5" id="KW-1133">Transmembrane helix</keyword>
<protein>
    <recommendedName>
        <fullName evidence="5">Probable membrane transporter protein</fullName>
    </recommendedName>
</protein>